<dbReference type="GO" id="GO:0005829">
    <property type="term" value="C:cytosol"/>
    <property type="evidence" value="ECO:0007669"/>
    <property type="project" value="TreeGrafter"/>
</dbReference>
<dbReference type="NCBIfam" id="TIGR00738">
    <property type="entry name" value="rrf2_super"/>
    <property type="match status" value="1"/>
</dbReference>
<dbReference type="PROSITE" id="PS01332">
    <property type="entry name" value="HTH_RRF2_1"/>
    <property type="match status" value="1"/>
</dbReference>
<dbReference type="AlphaFoldDB" id="A0A1H9YRA5"/>
<accession>A0A1H9YRA5</accession>
<sequence length="165" mass="18994">MYFRREGFYRFLLGKVEGDIGMKVSSKGKYAIRFLLDLAVNDTGEYISLKLISSRQELSEKYLEQTSSLLSKAGLVKSTRGSNGGYKLAKKPENYTIGTILRLTERTLVEEYEGRENKNMDYTNETVVDQMLQLISEKVVLLLEELTLQDLVDMYQKTVFDDYVI</sequence>
<gene>
    <name evidence="2" type="ORF">SAMN04487772_102163</name>
</gene>
<dbReference type="EMBL" id="FOHN01000002">
    <property type="protein sequence ID" value="SES71620.1"/>
    <property type="molecule type" value="Genomic_DNA"/>
</dbReference>
<dbReference type="PANTHER" id="PTHR33221">
    <property type="entry name" value="WINGED HELIX-TURN-HELIX TRANSCRIPTIONAL REGULATOR, RRF2 FAMILY"/>
    <property type="match status" value="1"/>
</dbReference>
<dbReference type="GO" id="GO:0003677">
    <property type="term" value="F:DNA binding"/>
    <property type="evidence" value="ECO:0007669"/>
    <property type="project" value="UniProtKB-KW"/>
</dbReference>
<name>A0A1H9YRA5_9FIRM</name>
<dbReference type="InterPro" id="IPR036388">
    <property type="entry name" value="WH-like_DNA-bd_sf"/>
</dbReference>
<organism evidence="2 3">
    <name type="scientific">[Clostridium] polysaccharolyticum</name>
    <dbReference type="NCBI Taxonomy" id="29364"/>
    <lineage>
        <taxon>Bacteria</taxon>
        <taxon>Bacillati</taxon>
        <taxon>Bacillota</taxon>
        <taxon>Clostridia</taxon>
        <taxon>Lachnospirales</taxon>
        <taxon>Lachnospiraceae</taxon>
    </lineage>
</organism>
<dbReference type="InterPro" id="IPR000944">
    <property type="entry name" value="Tscrpt_reg_Rrf2"/>
</dbReference>
<dbReference type="SUPFAM" id="SSF46785">
    <property type="entry name" value="Winged helix' DNA-binding domain"/>
    <property type="match status" value="1"/>
</dbReference>
<reference evidence="2 3" key="1">
    <citation type="submission" date="2016-10" db="EMBL/GenBank/DDBJ databases">
        <authorList>
            <person name="de Groot N.N."/>
        </authorList>
    </citation>
    <scope>NUCLEOTIDE SEQUENCE [LARGE SCALE GENOMIC DNA]</scope>
    <source>
        <strain evidence="2 3">DSM 1801</strain>
    </source>
</reference>
<dbReference type="InterPro" id="IPR030489">
    <property type="entry name" value="TR_Rrf2-type_CS"/>
</dbReference>
<dbReference type="Proteomes" id="UP000199800">
    <property type="component" value="Unassembled WGS sequence"/>
</dbReference>
<protein>
    <submittedName>
        <fullName evidence="2">Transcriptional regulator, BadM/Rrf2 family</fullName>
    </submittedName>
</protein>
<keyword evidence="1" id="KW-0238">DNA-binding</keyword>
<evidence type="ECO:0000256" key="1">
    <source>
        <dbReference type="ARBA" id="ARBA00023125"/>
    </source>
</evidence>
<proteinExistence type="predicted"/>
<dbReference type="PROSITE" id="PS51197">
    <property type="entry name" value="HTH_RRF2_2"/>
    <property type="match status" value="1"/>
</dbReference>
<dbReference type="Gene3D" id="1.10.10.10">
    <property type="entry name" value="Winged helix-like DNA-binding domain superfamily/Winged helix DNA-binding domain"/>
    <property type="match status" value="1"/>
</dbReference>
<dbReference type="Pfam" id="PF02082">
    <property type="entry name" value="Rrf2"/>
    <property type="match status" value="1"/>
</dbReference>
<dbReference type="STRING" id="29364.SAMN04487772_102163"/>
<evidence type="ECO:0000313" key="3">
    <source>
        <dbReference type="Proteomes" id="UP000199800"/>
    </source>
</evidence>
<dbReference type="InterPro" id="IPR036390">
    <property type="entry name" value="WH_DNA-bd_sf"/>
</dbReference>
<evidence type="ECO:0000313" key="2">
    <source>
        <dbReference type="EMBL" id="SES71620.1"/>
    </source>
</evidence>
<dbReference type="GO" id="GO:0003700">
    <property type="term" value="F:DNA-binding transcription factor activity"/>
    <property type="evidence" value="ECO:0007669"/>
    <property type="project" value="TreeGrafter"/>
</dbReference>
<keyword evidence="3" id="KW-1185">Reference proteome</keyword>
<dbReference type="PANTHER" id="PTHR33221:SF5">
    <property type="entry name" value="HTH-TYPE TRANSCRIPTIONAL REGULATOR ISCR"/>
    <property type="match status" value="1"/>
</dbReference>